<organism evidence="1 2">
    <name type="scientific">Ostreobium quekettii</name>
    <dbReference type="NCBI Taxonomy" id="121088"/>
    <lineage>
        <taxon>Eukaryota</taxon>
        <taxon>Viridiplantae</taxon>
        <taxon>Chlorophyta</taxon>
        <taxon>core chlorophytes</taxon>
        <taxon>Ulvophyceae</taxon>
        <taxon>TCBD clade</taxon>
        <taxon>Bryopsidales</taxon>
        <taxon>Ostreobineae</taxon>
        <taxon>Ostreobiaceae</taxon>
        <taxon>Ostreobium</taxon>
    </lineage>
</organism>
<evidence type="ECO:0000313" key="1">
    <source>
        <dbReference type="EMBL" id="CAD7704854.1"/>
    </source>
</evidence>
<keyword evidence="2" id="KW-1185">Reference proteome</keyword>
<proteinExistence type="predicted"/>
<dbReference type="EMBL" id="CAJHUC010002963">
    <property type="protein sequence ID" value="CAD7704854.1"/>
    <property type="molecule type" value="Genomic_DNA"/>
</dbReference>
<sequence length="183" mass="20445">MLTGVDPERSYPREDQESARRLLFDQGSSYENRDAAALRFPVTHGGLKDVANLIRARLHLSNGAPQLGGGIPEAVPPSGRYIGKYEERGEVKLVNYDLEFWKNGSVCGSCSDDDGSFQVKGVFDTKSEIYRWGETMTGASYTKWENSPSLYESAVVSGERICTSIHRNLQRQSNVRNHLLERA</sequence>
<gene>
    <name evidence="1" type="ORF">OSTQU699_LOCUS10209</name>
</gene>
<accession>A0A8S1JAI5</accession>
<dbReference type="AlphaFoldDB" id="A0A8S1JAI5"/>
<reference evidence="1" key="1">
    <citation type="submission" date="2020-12" db="EMBL/GenBank/DDBJ databases">
        <authorList>
            <person name="Iha C."/>
        </authorList>
    </citation>
    <scope>NUCLEOTIDE SEQUENCE</scope>
</reference>
<evidence type="ECO:0000313" key="2">
    <source>
        <dbReference type="Proteomes" id="UP000708148"/>
    </source>
</evidence>
<protein>
    <submittedName>
        <fullName evidence="1">Uncharacterized protein</fullName>
    </submittedName>
</protein>
<dbReference type="Proteomes" id="UP000708148">
    <property type="component" value="Unassembled WGS sequence"/>
</dbReference>
<comment type="caution">
    <text evidence="1">The sequence shown here is derived from an EMBL/GenBank/DDBJ whole genome shotgun (WGS) entry which is preliminary data.</text>
</comment>
<name>A0A8S1JAI5_9CHLO</name>